<organism evidence="2 3">
    <name type="scientific">Silvanigrella paludirubra</name>
    <dbReference type="NCBI Taxonomy" id="2499159"/>
    <lineage>
        <taxon>Bacteria</taxon>
        <taxon>Pseudomonadati</taxon>
        <taxon>Bdellovibrionota</taxon>
        <taxon>Oligoflexia</taxon>
        <taxon>Silvanigrellales</taxon>
        <taxon>Silvanigrellaceae</taxon>
        <taxon>Silvanigrella</taxon>
    </lineage>
</organism>
<dbReference type="Gene3D" id="1.20.1640.10">
    <property type="entry name" value="Multidrug efflux transporter AcrB transmembrane domain"/>
    <property type="match status" value="2"/>
</dbReference>
<dbReference type="Gene3D" id="3.30.70.1430">
    <property type="entry name" value="Multidrug efflux transporter AcrB pore domain"/>
    <property type="match status" value="2"/>
</dbReference>
<dbReference type="GO" id="GO:0042910">
    <property type="term" value="F:xenobiotic transmembrane transporter activity"/>
    <property type="evidence" value="ECO:0007669"/>
    <property type="project" value="TreeGrafter"/>
</dbReference>
<dbReference type="RefSeq" id="WP_153420374.1">
    <property type="nucleotide sequence ID" value="NZ_WFLM01000003.1"/>
</dbReference>
<keyword evidence="1" id="KW-0472">Membrane</keyword>
<dbReference type="SUPFAM" id="SSF82714">
    <property type="entry name" value="Multidrug efflux transporter AcrB TolC docking domain, DN and DC subdomains"/>
    <property type="match status" value="1"/>
</dbReference>
<keyword evidence="1" id="KW-0812">Transmembrane</keyword>
<feature type="transmembrane region" description="Helical" evidence="1">
    <location>
        <begin position="330"/>
        <end position="350"/>
    </location>
</feature>
<reference evidence="2 3" key="1">
    <citation type="submission" date="2019-10" db="EMBL/GenBank/DDBJ databases">
        <title>New species of Slilvanegrellaceae.</title>
        <authorList>
            <person name="Pitt A."/>
            <person name="Hahn M.W."/>
        </authorList>
    </citation>
    <scope>NUCLEOTIDE SEQUENCE [LARGE SCALE GENOMIC DNA]</scope>
    <source>
        <strain evidence="2 3">SP-Ram-0.45-NSY-1</strain>
    </source>
</reference>
<dbReference type="Pfam" id="PF00873">
    <property type="entry name" value="ACR_tran"/>
    <property type="match status" value="1"/>
</dbReference>
<feature type="transmembrane region" description="Helical" evidence="1">
    <location>
        <begin position="973"/>
        <end position="1002"/>
    </location>
</feature>
<evidence type="ECO:0000313" key="2">
    <source>
        <dbReference type="EMBL" id="KAB8038977.1"/>
    </source>
</evidence>
<feature type="transmembrane region" description="Helical" evidence="1">
    <location>
        <begin position="460"/>
        <end position="479"/>
    </location>
</feature>
<feature type="transmembrane region" description="Helical" evidence="1">
    <location>
        <begin position="870"/>
        <end position="890"/>
    </location>
</feature>
<feature type="transmembrane region" description="Helical" evidence="1">
    <location>
        <begin position="428"/>
        <end position="448"/>
    </location>
</feature>
<dbReference type="SUPFAM" id="SSF82866">
    <property type="entry name" value="Multidrug efflux transporter AcrB transmembrane domain"/>
    <property type="match status" value="2"/>
</dbReference>
<dbReference type="PRINTS" id="PR00702">
    <property type="entry name" value="ACRIFLAVINRP"/>
</dbReference>
<dbReference type="SUPFAM" id="SSF82693">
    <property type="entry name" value="Multidrug efflux transporter AcrB pore domain, PN1, PN2, PC1 and PC2 subdomains"/>
    <property type="match status" value="2"/>
</dbReference>
<dbReference type="Proteomes" id="UP000437748">
    <property type="component" value="Unassembled WGS sequence"/>
</dbReference>
<dbReference type="PANTHER" id="PTHR32063:SF0">
    <property type="entry name" value="SWARMING MOTILITY PROTEIN SWRC"/>
    <property type="match status" value="1"/>
</dbReference>
<evidence type="ECO:0000313" key="3">
    <source>
        <dbReference type="Proteomes" id="UP000437748"/>
    </source>
</evidence>
<dbReference type="Gene3D" id="3.30.70.1320">
    <property type="entry name" value="Multidrug efflux transporter AcrB pore domain like"/>
    <property type="match status" value="1"/>
</dbReference>
<dbReference type="PANTHER" id="PTHR32063">
    <property type="match status" value="1"/>
</dbReference>
<gene>
    <name evidence="2" type="ORF">GCL60_08955</name>
</gene>
<keyword evidence="1" id="KW-1133">Transmembrane helix</keyword>
<dbReference type="Gene3D" id="3.30.70.1440">
    <property type="entry name" value="Multidrug efflux transporter AcrB pore domain"/>
    <property type="match status" value="1"/>
</dbReference>
<name>A0A6N6VS94_9BACT</name>
<evidence type="ECO:0000256" key="1">
    <source>
        <dbReference type="SAM" id="Phobius"/>
    </source>
</evidence>
<proteinExistence type="predicted"/>
<feature type="transmembrane region" description="Helical" evidence="1">
    <location>
        <begin position="526"/>
        <end position="545"/>
    </location>
</feature>
<dbReference type="OrthoDB" id="5287126at2"/>
<feature type="transmembrane region" description="Helical" evidence="1">
    <location>
        <begin position="384"/>
        <end position="407"/>
    </location>
</feature>
<protein>
    <submittedName>
        <fullName evidence="2">MMPL family transporter</fullName>
    </submittedName>
</protein>
<feature type="transmembrane region" description="Helical" evidence="1">
    <location>
        <begin position="12"/>
        <end position="34"/>
    </location>
</feature>
<feature type="transmembrane region" description="Helical" evidence="1">
    <location>
        <begin position="896"/>
        <end position="917"/>
    </location>
</feature>
<dbReference type="InterPro" id="IPR027463">
    <property type="entry name" value="AcrB_DN_DC_subdom"/>
</dbReference>
<dbReference type="AlphaFoldDB" id="A0A6N6VS94"/>
<feature type="transmembrane region" description="Helical" evidence="1">
    <location>
        <begin position="357"/>
        <end position="378"/>
    </location>
</feature>
<keyword evidence="3" id="KW-1185">Reference proteome</keyword>
<dbReference type="InterPro" id="IPR001036">
    <property type="entry name" value="Acrflvin-R"/>
</dbReference>
<dbReference type="EMBL" id="WFLM01000003">
    <property type="protein sequence ID" value="KAB8038977.1"/>
    <property type="molecule type" value="Genomic_DNA"/>
</dbReference>
<sequence length="1022" mass="112915">MFLSNVSIKRPYFASMINLVIIIFGLISFSRMGIDREPNVEFPYASVSVTYNGVNPKTSEEILLKPLEDALKGLQGLKTMYGSAFQGGASIFLEFNLDTDGDKAVNNVRNIISAVNLPKDAEKPIVKKIESNKKPIMELGITSKSLSTQEISRFTLDEIKPRLQRIEGVGDVLVYGYQDREIHINLNSSLLNAMQISPSSLKGNIENQILNKPSGTLRSTFINMGISTYSIPYTIDSIAKIPINIKDKPLIRIEDFSTVTNSLAEETSYSEYNGVKTISIAIKKESKGNILQIATNIKKEIEKLNKENTNKIEIITLSDDSLYIKDSFNAVLFDIILGAFLAVVVVFIFLHDWKNTFICSVAIPASLIGTFAVIHYLKFTLNDLTLLGLTLSIGILVDDAIVVIENIHRHKLMGKSAIKAAMDGSAEIGLAALAVTLAIVAVFVPIAFMEGIVGRYFYEFGITVATAVLISLFVAFTIVPMMSSKLLNENNIKKENKFIILFNQFFNKIQNNYQNILKRILNRKKTTILIGFIIFILSVLLLNFVPKTFQPDIDDSKVYFNFSLSQGTPLSTSIHRAKEIQEFIRKYPGVENVSMNVGAGETNSVSTINFTIMLVKPNKRNFTKNEFTDHITNDAKKFIRSDKEKIGSGDSYKQIQVNLISSNKDALNSYSKKLIEFINTIPEAKGATSSLQDPAYELRVLPNRLKAASFDVSLNDIADTIELLFKGVKVGNFYADGRFYDIKIMLPIKINQTMNDLTGVLVPNSKGGQVLLSSVATIEKVPIDPVIEHINGNNNLNVSADYYGKDLESAVHKIESFINKTIPFGVTHGLDGNSEFFKETIKNISSALLLAILFIFMVLCAQFENIKAPLSIMLSVPLAFSGTFLALLITNEALSIDSMIGIILLMGLVTKNAILLVEFAQQKMAEGMNVEEALLESAVVRFRPIMMTTLTMIAGMLPLILSSGAGSEARANMGIAVMGGLISSTILTLIIVPCAYSLLVGFKPQTIKAKLHFRKKHKLKNS</sequence>
<comment type="caution">
    <text evidence="2">The sequence shown here is derived from an EMBL/GenBank/DDBJ whole genome shotgun (WGS) entry which is preliminary data.</text>
</comment>
<feature type="transmembrane region" description="Helical" evidence="1">
    <location>
        <begin position="844"/>
        <end position="863"/>
    </location>
</feature>
<dbReference type="GO" id="GO:0005886">
    <property type="term" value="C:plasma membrane"/>
    <property type="evidence" value="ECO:0007669"/>
    <property type="project" value="TreeGrafter"/>
</dbReference>
<dbReference type="Gene3D" id="3.30.2090.10">
    <property type="entry name" value="Multidrug efflux transporter AcrB TolC docking domain, DN and DC subdomains"/>
    <property type="match status" value="2"/>
</dbReference>
<feature type="transmembrane region" description="Helical" evidence="1">
    <location>
        <begin position="938"/>
        <end position="961"/>
    </location>
</feature>
<accession>A0A6N6VS94</accession>